<dbReference type="GO" id="GO:0005886">
    <property type="term" value="C:plasma membrane"/>
    <property type="evidence" value="ECO:0007669"/>
    <property type="project" value="UniProtKB-SubCell"/>
</dbReference>
<dbReference type="PROSITE" id="PS50850">
    <property type="entry name" value="MFS"/>
    <property type="match status" value="1"/>
</dbReference>
<feature type="transmembrane region" description="Helical" evidence="8">
    <location>
        <begin position="343"/>
        <end position="361"/>
    </location>
</feature>
<feature type="transmembrane region" description="Helical" evidence="8">
    <location>
        <begin position="161"/>
        <end position="181"/>
    </location>
</feature>
<feature type="transmembrane region" description="Helical" evidence="8">
    <location>
        <begin position="7"/>
        <end position="24"/>
    </location>
</feature>
<dbReference type="GO" id="GO:1990961">
    <property type="term" value="P:xenobiotic detoxification by transmembrane export across the plasma membrane"/>
    <property type="evidence" value="ECO:0007669"/>
    <property type="project" value="InterPro"/>
</dbReference>
<gene>
    <name evidence="10" type="ORF">BDD43_5214</name>
</gene>
<reference evidence="10 11" key="1">
    <citation type="submission" date="2018-10" db="EMBL/GenBank/DDBJ databases">
        <title>Genomic Encyclopedia of Archaeal and Bacterial Type Strains, Phase II (KMG-II): from individual species to whole genera.</title>
        <authorList>
            <person name="Goeker M."/>
        </authorList>
    </citation>
    <scope>NUCLEOTIDE SEQUENCE [LARGE SCALE GENOMIC DNA]</scope>
    <source>
        <strain evidence="10 11">DSM 18602</strain>
    </source>
</reference>
<evidence type="ECO:0000313" key="11">
    <source>
        <dbReference type="Proteomes" id="UP000268007"/>
    </source>
</evidence>
<dbReference type="NCBIfam" id="TIGR00710">
    <property type="entry name" value="efflux_Bcr_CflA"/>
    <property type="match status" value="1"/>
</dbReference>
<comment type="caution">
    <text evidence="10">The sequence shown here is derived from an EMBL/GenBank/DDBJ whole genome shotgun (WGS) entry which is preliminary data.</text>
</comment>
<dbReference type="PANTHER" id="PTHR23502:SF132">
    <property type="entry name" value="POLYAMINE TRANSPORTER 2-RELATED"/>
    <property type="match status" value="1"/>
</dbReference>
<keyword evidence="4" id="KW-1003">Cell membrane</keyword>
<dbReference type="Pfam" id="PF07690">
    <property type="entry name" value="MFS_1"/>
    <property type="match status" value="1"/>
</dbReference>
<feature type="transmembrane region" description="Helical" evidence="8">
    <location>
        <begin position="75"/>
        <end position="94"/>
    </location>
</feature>
<feature type="transmembrane region" description="Helical" evidence="8">
    <location>
        <begin position="282"/>
        <end position="303"/>
    </location>
</feature>
<organism evidence="10 11">
    <name type="scientific">Mucilaginibacter gracilis</name>
    <dbReference type="NCBI Taxonomy" id="423350"/>
    <lineage>
        <taxon>Bacteria</taxon>
        <taxon>Pseudomonadati</taxon>
        <taxon>Bacteroidota</taxon>
        <taxon>Sphingobacteriia</taxon>
        <taxon>Sphingobacteriales</taxon>
        <taxon>Sphingobacteriaceae</taxon>
        <taxon>Mucilaginibacter</taxon>
    </lineage>
</organism>
<comment type="similarity">
    <text evidence="2">Belongs to the major facilitator superfamily. Bcr/CmlA family.</text>
</comment>
<dbReference type="InterPro" id="IPR036259">
    <property type="entry name" value="MFS_trans_sf"/>
</dbReference>
<dbReference type="PANTHER" id="PTHR23502">
    <property type="entry name" value="MAJOR FACILITATOR SUPERFAMILY"/>
    <property type="match status" value="1"/>
</dbReference>
<evidence type="ECO:0000256" key="6">
    <source>
        <dbReference type="ARBA" id="ARBA00022989"/>
    </source>
</evidence>
<dbReference type="Proteomes" id="UP000268007">
    <property type="component" value="Unassembled WGS sequence"/>
</dbReference>
<dbReference type="GO" id="GO:0042910">
    <property type="term" value="F:xenobiotic transmembrane transporter activity"/>
    <property type="evidence" value="ECO:0007669"/>
    <property type="project" value="InterPro"/>
</dbReference>
<feature type="transmembrane region" description="Helical" evidence="8">
    <location>
        <begin position="100"/>
        <end position="121"/>
    </location>
</feature>
<keyword evidence="3" id="KW-0813">Transport</keyword>
<dbReference type="AlphaFoldDB" id="A0A495J7J1"/>
<evidence type="ECO:0000313" key="10">
    <source>
        <dbReference type="EMBL" id="RKR84960.1"/>
    </source>
</evidence>
<dbReference type="InterPro" id="IPR011701">
    <property type="entry name" value="MFS"/>
</dbReference>
<feature type="transmembrane region" description="Helical" evidence="8">
    <location>
        <begin position="44"/>
        <end position="63"/>
    </location>
</feature>
<keyword evidence="7 8" id="KW-0472">Membrane</keyword>
<evidence type="ECO:0000256" key="4">
    <source>
        <dbReference type="ARBA" id="ARBA00022475"/>
    </source>
</evidence>
<dbReference type="RefSeq" id="WP_121200957.1">
    <property type="nucleotide sequence ID" value="NZ_RBKU01000001.1"/>
</dbReference>
<keyword evidence="6 8" id="KW-1133">Transmembrane helix</keyword>
<feature type="transmembrane region" description="Helical" evidence="8">
    <location>
        <begin position="251"/>
        <end position="270"/>
    </location>
</feature>
<dbReference type="FunFam" id="1.20.1720.10:FF:000005">
    <property type="entry name" value="Bcr/CflA family efflux transporter"/>
    <property type="match status" value="1"/>
</dbReference>
<dbReference type="SUPFAM" id="SSF103473">
    <property type="entry name" value="MFS general substrate transporter"/>
    <property type="match status" value="1"/>
</dbReference>
<evidence type="ECO:0000256" key="8">
    <source>
        <dbReference type="SAM" id="Phobius"/>
    </source>
</evidence>
<evidence type="ECO:0000259" key="9">
    <source>
        <dbReference type="PROSITE" id="PS50850"/>
    </source>
</evidence>
<evidence type="ECO:0000256" key="7">
    <source>
        <dbReference type="ARBA" id="ARBA00023136"/>
    </source>
</evidence>
<evidence type="ECO:0000256" key="1">
    <source>
        <dbReference type="ARBA" id="ARBA00004651"/>
    </source>
</evidence>
<dbReference type="InterPro" id="IPR020846">
    <property type="entry name" value="MFS_dom"/>
</dbReference>
<dbReference type="Gene3D" id="1.20.1720.10">
    <property type="entry name" value="Multidrug resistance protein D"/>
    <property type="match status" value="1"/>
</dbReference>
<proteinExistence type="inferred from homology"/>
<feature type="domain" description="Major facilitator superfamily (MFS) profile" evidence="9">
    <location>
        <begin position="6"/>
        <end position="394"/>
    </location>
</feature>
<name>A0A495J7J1_9SPHI</name>
<evidence type="ECO:0000256" key="5">
    <source>
        <dbReference type="ARBA" id="ARBA00022692"/>
    </source>
</evidence>
<dbReference type="CDD" id="cd17320">
    <property type="entry name" value="MFS_MdfA_MDR_like"/>
    <property type="match status" value="1"/>
</dbReference>
<protein>
    <submittedName>
        <fullName evidence="10">DHA1 family bicyclomycin/chloramphenicol resistance-like MFS transporter</fullName>
    </submittedName>
</protein>
<dbReference type="EMBL" id="RBKU01000001">
    <property type="protein sequence ID" value="RKR84960.1"/>
    <property type="molecule type" value="Genomic_DNA"/>
</dbReference>
<feature type="transmembrane region" description="Helical" evidence="8">
    <location>
        <begin position="309"/>
        <end position="331"/>
    </location>
</feature>
<dbReference type="OrthoDB" id="9800416at2"/>
<feature type="transmembrane region" description="Helical" evidence="8">
    <location>
        <begin position="133"/>
        <end position="155"/>
    </location>
</feature>
<comment type="subcellular location">
    <subcellularLocation>
        <location evidence="1">Cell membrane</location>
        <topology evidence="1">Multi-pass membrane protein</topology>
    </subcellularLocation>
</comment>
<accession>A0A495J7J1</accession>
<evidence type="ECO:0000256" key="3">
    <source>
        <dbReference type="ARBA" id="ARBA00022448"/>
    </source>
</evidence>
<dbReference type="InterPro" id="IPR004812">
    <property type="entry name" value="Efflux_drug-R_Bcr/CmlA"/>
</dbReference>
<keyword evidence="11" id="KW-1185">Reference proteome</keyword>
<keyword evidence="5 8" id="KW-0812">Transmembrane</keyword>
<feature type="transmembrane region" description="Helical" evidence="8">
    <location>
        <begin position="213"/>
        <end position="231"/>
    </location>
</feature>
<evidence type="ECO:0000256" key="2">
    <source>
        <dbReference type="ARBA" id="ARBA00006236"/>
    </source>
</evidence>
<feature type="transmembrane region" description="Helical" evidence="8">
    <location>
        <begin position="367"/>
        <end position="388"/>
    </location>
</feature>
<sequence>MTKNEYFFRILVLGFLTAIGPFSIDMYLPSYDAIAADLHTTTSQIGLSLASFFIGLAAGQLLYGPLLDRFGRKKPLYIGLSLYIIASIGCMAARSANDLIILRFVEAIGSCAAAVASVAMVRDLFPVQDNAKVFSLLMLVVGLSPLLAPMVGGLLTTYFGWQSIFATLAGITLLVLLAVIFKLPETYKPDTAISLKPLPIINNFIMVLKVPQFYTYAFAGAIAFSGLFAYVSGAPLVLIDIYHVSKNMFTVIFACMAAGFIGFSQVNSMAMRYYKSEQLLKAALTVQTISGVIFVFASVNGWLGLAGNLFFIFIFLSCLGFISSNASALTLAPFSKNAGSASALMGALQLGIGALTSFGVSKLNNHTAVPLAAIMGATSVLALGILLLGRRMIKNKVEVTEGTAVVMH</sequence>